<evidence type="ECO:0000256" key="3">
    <source>
        <dbReference type="ARBA" id="ARBA00022737"/>
    </source>
</evidence>
<dbReference type="SUPFAM" id="SSF48452">
    <property type="entry name" value="TPR-like"/>
    <property type="match status" value="1"/>
</dbReference>
<evidence type="ECO:0000256" key="2">
    <source>
        <dbReference type="ARBA" id="ARBA00022552"/>
    </source>
</evidence>
<comment type="subcellular location">
    <subcellularLocation>
        <location evidence="1">Nucleus</location>
        <location evidence="1">Nucleolus</location>
    </subcellularLocation>
</comment>
<dbReference type="EMBL" id="JBDJPC010000001">
    <property type="protein sequence ID" value="KAL1517023.1"/>
    <property type="molecule type" value="Genomic_DNA"/>
</dbReference>
<organism evidence="6 7">
    <name type="scientific">Hypothenemus hampei</name>
    <name type="common">Coffee berry borer</name>
    <dbReference type="NCBI Taxonomy" id="57062"/>
    <lineage>
        <taxon>Eukaryota</taxon>
        <taxon>Metazoa</taxon>
        <taxon>Ecdysozoa</taxon>
        <taxon>Arthropoda</taxon>
        <taxon>Hexapoda</taxon>
        <taxon>Insecta</taxon>
        <taxon>Pterygota</taxon>
        <taxon>Neoptera</taxon>
        <taxon>Endopterygota</taxon>
        <taxon>Coleoptera</taxon>
        <taxon>Polyphaga</taxon>
        <taxon>Cucujiformia</taxon>
        <taxon>Curculionidae</taxon>
        <taxon>Scolytinae</taxon>
        <taxon>Hypothenemus</taxon>
    </lineage>
</organism>
<keyword evidence="7" id="KW-1185">Reference proteome</keyword>
<dbReference type="GO" id="GO:0005730">
    <property type="term" value="C:nucleolus"/>
    <property type="evidence" value="ECO:0007669"/>
    <property type="project" value="UniProtKB-SubCell"/>
</dbReference>
<evidence type="ECO:0000256" key="4">
    <source>
        <dbReference type="ARBA" id="ARBA00023242"/>
    </source>
</evidence>
<dbReference type="AlphaFoldDB" id="A0ABD1FG75"/>
<dbReference type="Proteomes" id="UP001566132">
    <property type="component" value="Unassembled WGS sequence"/>
</dbReference>
<feature type="domain" description="U3 small nucleolar RNA-associated protein 6 N-terminal" evidence="5">
    <location>
        <begin position="9"/>
        <end position="84"/>
    </location>
</feature>
<evidence type="ECO:0000259" key="5">
    <source>
        <dbReference type="Pfam" id="PF08640"/>
    </source>
</evidence>
<keyword evidence="3" id="KW-0677">Repeat</keyword>
<dbReference type="GO" id="GO:0006364">
    <property type="term" value="P:rRNA processing"/>
    <property type="evidence" value="ECO:0007669"/>
    <property type="project" value="UniProtKB-KW"/>
</dbReference>
<dbReference type="InterPro" id="IPR055347">
    <property type="entry name" value="UTP6_N"/>
</dbReference>
<evidence type="ECO:0000313" key="7">
    <source>
        <dbReference type="Proteomes" id="UP001566132"/>
    </source>
</evidence>
<dbReference type="PANTHER" id="PTHR23271:SF1">
    <property type="entry name" value="U3 SMALL NUCLEOLAR RNA-ASSOCIATED PROTEIN 6 HOMOLOG"/>
    <property type="match status" value="1"/>
</dbReference>
<comment type="caution">
    <text evidence="6">The sequence shown here is derived from an EMBL/GenBank/DDBJ whole genome shotgun (WGS) entry which is preliminary data.</text>
</comment>
<dbReference type="Pfam" id="PF08640">
    <property type="entry name" value="U3_assoc_6"/>
    <property type="match status" value="1"/>
</dbReference>
<evidence type="ECO:0000313" key="6">
    <source>
        <dbReference type="EMBL" id="KAL1517023.1"/>
    </source>
</evidence>
<dbReference type="PANTHER" id="PTHR23271">
    <property type="entry name" value="HEPATOCELLULAR CARCINOMA-ASSOCIATED ANTIGEN 66"/>
    <property type="match status" value="1"/>
</dbReference>
<accession>A0ABD1FG75</accession>
<dbReference type="InterPro" id="IPR011990">
    <property type="entry name" value="TPR-like_helical_dom_sf"/>
</dbReference>
<dbReference type="InterPro" id="IPR013949">
    <property type="entry name" value="Utp6"/>
</dbReference>
<protein>
    <recommendedName>
        <fullName evidence="5">U3 small nucleolar RNA-associated protein 6 N-terminal domain-containing protein</fullName>
    </recommendedName>
</protein>
<reference evidence="6 7" key="1">
    <citation type="submission" date="2024-05" db="EMBL/GenBank/DDBJ databases">
        <title>Genetic variation in Jamaican populations of the coffee berry borer (Hypothenemus hampei).</title>
        <authorList>
            <person name="Errbii M."/>
            <person name="Myrie A."/>
        </authorList>
    </citation>
    <scope>NUCLEOTIDE SEQUENCE [LARGE SCALE GENOMIC DNA]</scope>
    <source>
        <strain evidence="6">JA-Hopewell-2020-01-JO</strain>
        <tissue evidence="6">Whole body</tissue>
    </source>
</reference>
<dbReference type="Gene3D" id="1.25.40.10">
    <property type="entry name" value="Tetratricopeptide repeat domain"/>
    <property type="match status" value="2"/>
</dbReference>
<evidence type="ECO:0000256" key="1">
    <source>
        <dbReference type="ARBA" id="ARBA00004604"/>
    </source>
</evidence>
<proteinExistence type="predicted"/>
<keyword evidence="2" id="KW-0698">rRNA processing</keyword>
<gene>
    <name evidence="6" type="ORF">ABEB36_000843</name>
</gene>
<name>A0ABD1FG75_HYPHA</name>
<sequence>MAENLEKSLEHMLDYVTCVQRSELFTNEEYRTILNTIRKHEGKMNGLHKSVLDFQWGMEYYLKFLIDVQDRINELNESTKNYNDLLWLIRKKITNVFYKGAHFFPNDYDFNILYFKYLQKDKSMENICVSHIKNLIQKFGHIPKVYRNIAEYYWLNDKYKSAQNYLLQGQARHPECIDLYVALIELELQQTQKPDALVKGLVKTYVKSMMEHNVSRKGLEEVYNLVVSYRDCDLQNTKFVLKQKDIEEFIFEKLVELHKDDPEMWKFLAKKGLKEKQCVITRYHLAAKCYKQGLSLMTSSKDILKRTVIGTFVNALKEEVDLSLDDKDNIKRCILDIFNYDPHEPASLDKNYFIDWLKFYDLVNVEFSEIEEIIEKAHTLHPDEEFFWIYHIKQLMKIEDFDKVKVVFKEALNSLGPRSFNFWQFYLEAAILSYSQSEVMELYKKVLQEPDLEFKTFFKDHYLQWAINNLRVDNTHDIYFNLAMEKPFNKNMHSRMYEAEMKANTGDKEIFDKIFKLWKQQFGTEDPEVYMCHMRYIKTKGKYINQPMLMVYEEAQRNLRDPKHREMISLWAKDVHK</sequence>
<keyword evidence="4" id="KW-0539">Nucleus</keyword>